<dbReference type="InterPro" id="IPR003594">
    <property type="entry name" value="HATPase_dom"/>
</dbReference>
<dbReference type="CDD" id="cd00075">
    <property type="entry name" value="HATPase"/>
    <property type="match status" value="1"/>
</dbReference>
<dbReference type="GO" id="GO:0000160">
    <property type="term" value="P:phosphorelay signal transduction system"/>
    <property type="evidence" value="ECO:0007669"/>
    <property type="project" value="UniProtKB-KW"/>
</dbReference>
<evidence type="ECO:0000313" key="10">
    <source>
        <dbReference type="EMBL" id="OCS92303.1"/>
    </source>
</evidence>
<dbReference type="EMBL" id="MATO01000017">
    <property type="protein sequence ID" value="OCS92303.1"/>
    <property type="molecule type" value="Genomic_DNA"/>
</dbReference>
<dbReference type="GO" id="GO:0004673">
    <property type="term" value="F:protein histidine kinase activity"/>
    <property type="evidence" value="ECO:0007669"/>
    <property type="project" value="UniProtKB-EC"/>
</dbReference>
<feature type="transmembrane region" description="Helical" evidence="8">
    <location>
        <begin position="95"/>
        <end position="113"/>
    </location>
</feature>
<reference evidence="10 11" key="1">
    <citation type="submission" date="2016-07" db="EMBL/GenBank/DDBJ databases">
        <title>Caryophanon latum genome sequencing.</title>
        <authorList>
            <person name="Verma A."/>
            <person name="Pal Y."/>
            <person name="Krishnamurthi S."/>
        </authorList>
    </citation>
    <scope>NUCLEOTIDE SEQUENCE [LARGE SCALE GENOMIC DNA]</scope>
    <source>
        <strain evidence="10 11">DSM 14151</strain>
    </source>
</reference>
<dbReference type="InterPro" id="IPR004358">
    <property type="entry name" value="Sig_transdc_His_kin-like_C"/>
</dbReference>
<keyword evidence="6" id="KW-0067">ATP-binding</keyword>
<feature type="transmembrane region" description="Helical" evidence="8">
    <location>
        <begin position="12"/>
        <end position="32"/>
    </location>
</feature>
<dbReference type="PANTHER" id="PTHR43065">
    <property type="entry name" value="SENSOR HISTIDINE KINASE"/>
    <property type="match status" value="1"/>
</dbReference>
<organism evidence="10 11">
    <name type="scientific">Caryophanon latum</name>
    <dbReference type="NCBI Taxonomy" id="33977"/>
    <lineage>
        <taxon>Bacteria</taxon>
        <taxon>Bacillati</taxon>
        <taxon>Bacillota</taxon>
        <taxon>Bacilli</taxon>
        <taxon>Bacillales</taxon>
        <taxon>Caryophanaceae</taxon>
        <taxon>Caryophanon</taxon>
    </lineage>
</organism>
<feature type="domain" description="Histidine kinase" evidence="9">
    <location>
        <begin position="215"/>
        <end position="416"/>
    </location>
</feature>
<evidence type="ECO:0000256" key="7">
    <source>
        <dbReference type="ARBA" id="ARBA00023012"/>
    </source>
</evidence>
<dbReference type="SMART" id="SM00387">
    <property type="entry name" value="HATPase_c"/>
    <property type="match status" value="1"/>
</dbReference>
<dbReference type="Pfam" id="PF02518">
    <property type="entry name" value="HATPase_c"/>
    <property type="match status" value="1"/>
</dbReference>
<evidence type="ECO:0000256" key="1">
    <source>
        <dbReference type="ARBA" id="ARBA00000085"/>
    </source>
</evidence>
<name>A0A1C0YYY0_9BACL</name>
<dbReference type="OrthoDB" id="1674512at2"/>
<dbReference type="AlphaFoldDB" id="A0A1C0YYY0"/>
<feature type="transmembrane region" description="Helical" evidence="8">
    <location>
        <begin position="125"/>
        <end position="150"/>
    </location>
</feature>
<feature type="transmembrane region" description="Helical" evidence="8">
    <location>
        <begin position="64"/>
        <end position="83"/>
    </location>
</feature>
<dbReference type="GO" id="GO:0005524">
    <property type="term" value="F:ATP binding"/>
    <property type="evidence" value="ECO:0007669"/>
    <property type="project" value="UniProtKB-KW"/>
</dbReference>
<dbReference type="PROSITE" id="PS50109">
    <property type="entry name" value="HIS_KIN"/>
    <property type="match status" value="1"/>
</dbReference>
<evidence type="ECO:0000256" key="2">
    <source>
        <dbReference type="ARBA" id="ARBA00012438"/>
    </source>
</evidence>
<dbReference type="SUPFAM" id="SSF55874">
    <property type="entry name" value="ATPase domain of HSP90 chaperone/DNA topoisomerase II/histidine kinase"/>
    <property type="match status" value="1"/>
</dbReference>
<feature type="transmembrane region" description="Helical" evidence="8">
    <location>
        <begin position="156"/>
        <end position="179"/>
    </location>
</feature>
<dbReference type="RefSeq" id="WP_066462716.1">
    <property type="nucleotide sequence ID" value="NZ_MATO01000017.1"/>
</dbReference>
<dbReference type="Gene3D" id="3.30.565.10">
    <property type="entry name" value="Histidine kinase-like ATPase, C-terminal domain"/>
    <property type="match status" value="1"/>
</dbReference>
<keyword evidence="8" id="KW-1133">Transmembrane helix</keyword>
<evidence type="ECO:0000259" key="9">
    <source>
        <dbReference type="PROSITE" id="PS50109"/>
    </source>
</evidence>
<dbReference type="PANTHER" id="PTHR43065:SF46">
    <property type="entry name" value="C4-DICARBOXYLATE TRANSPORT SENSOR PROTEIN DCTB"/>
    <property type="match status" value="1"/>
</dbReference>
<comment type="caution">
    <text evidence="10">The sequence shown here is derived from an EMBL/GenBank/DDBJ whole genome shotgun (WGS) entry which is preliminary data.</text>
</comment>
<sequence>MPSVKVTSTTPDTFLWMLFIAVTTAILSQVYVMPFQDGHLRFGLGPVVFLLLLLVQRRAYIQTSLLTAAFVLSSRIFLSLLTVDTTLYEALLNHIPSSVYYIGYGVMLHFIHVEQLQHRPLRLSIFATCIDLFSNVIEHVLSMILLQVSLIDSQQFLIMLVVAFVRSFTTMGIYSTTVINTQQKQIESMLKMDSNLYVESLYIQKAMNEIEQITSNSYQLYRELQQANLRAHSMQALLLAQQIHEVKKDTERIFAGISKLLLHKEHQEYTLNDVLHLVTTANSQYAALLNKTITIQATSDENFTMLRITPLLAIINNLMSNAIEAIAQQGTIILHVHSEHEYTYFTVTDDGSGMSAETIGIIFEPGYTTKFNAEGVAATGIGLSHVQQILERLEGTIDVQSTPGHTQFVVKVKTIYIKKEG</sequence>
<gene>
    <name evidence="10" type="ORF">A6K76_07405</name>
</gene>
<accession>A0A1C0YYY0</accession>
<evidence type="ECO:0000256" key="3">
    <source>
        <dbReference type="ARBA" id="ARBA00022679"/>
    </source>
</evidence>
<dbReference type="InterPro" id="IPR036890">
    <property type="entry name" value="HATPase_C_sf"/>
</dbReference>
<keyword evidence="7" id="KW-0902">Two-component regulatory system</keyword>
<keyword evidence="8" id="KW-0812">Transmembrane</keyword>
<evidence type="ECO:0000256" key="4">
    <source>
        <dbReference type="ARBA" id="ARBA00022741"/>
    </source>
</evidence>
<evidence type="ECO:0000313" key="11">
    <source>
        <dbReference type="Proteomes" id="UP000093482"/>
    </source>
</evidence>
<keyword evidence="8" id="KW-0472">Membrane</keyword>
<keyword evidence="11" id="KW-1185">Reference proteome</keyword>
<proteinExistence type="predicted"/>
<keyword evidence="3" id="KW-0808">Transferase</keyword>
<dbReference type="EC" id="2.7.13.3" evidence="2"/>
<protein>
    <recommendedName>
        <fullName evidence="2">histidine kinase</fullName>
        <ecNumber evidence="2">2.7.13.3</ecNumber>
    </recommendedName>
</protein>
<keyword evidence="4" id="KW-0547">Nucleotide-binding</keyword>
<dbReference type="InterPro" id="IPR005467">
    <property type="entry name" value="His_kinase_dom"/>
</dbReference>
<dbReference type="Proteomes" id="UP000093482">
    <property type="component" value="Unassembled WGS sequence"/>
</dbReference>
<evidence type="ECO:0000256" key="8">
    <source>
        <dbReference type="SAM" id="Phobius"/>
    </source>
</evidence>
<keyword evidence="5" id="KW-0418">Kinase</keyword>
<evidence type="ECO:0000256" key="6">
    <source>
        <dbReference type="ARBA" id="ARBA00022840"/>
    </source>
</evidence>
<evidence type="ECO:0000256" key="5">
    <source>
        <dbReference type="ARBA" id="ARBA00022777"/>
    </source>
</evidence>
<dbReference type="PRINTS" id="PR00344">
    <property type="entry name" value="BCTRLSENSOR"/>
</dbReference>
<comment type="catalytic activity">
    <reaction evidence="1">
        <text>ATP + protein L-histidine = ADP + protein N-phospho-L-histidine.</text>
        <dbReference type="EC" id="2.7.13.3"/>
    </reaction>
</comment>